<name>A0A8C4S362_ERPCA</name>
<evidence type="ECO:0000256" key="2">
    <source>
        <dbReference type="ARBA" id="ARBA00023130"/>
    </source>
</evidence>
<dbReference type="Ensembl" id="ENSECRT00000008964.1">
    <property type="protein sequence ID" value="ENSECRP00000008817.1"/>
    <property type="gene ID" value="ENSECRG00000005920.1"/>
</dbReference>
<keyword evidence="5" id="KW-0391">Immunity</keyword>
<dbReference type="PANTHER" id="PTHR19367">
    <property type="entry name" value="T-CELL RECEPTOR ALPHA CHAIN V REGION"/>
    <property type="match status" value="1"/>
</dbReference>
<dbReference type="InterPro" id="IPR051287">
    <property type="entry name" value="TCR_variable_region"/>
</dbReference>
<dbReference type="AlphaFoldDB" id="A0A8C4S362"/>
<evidence type="ECO:0000256" key="3">
    <source>
        <dbReference type="ARBA" id="ARBA00023170"/>
    </source>
</evidence>
<evidence type="ECO:0000256" key="4">
    <source>
        <dbReference type="ARBA" id="ARBA00023319"/>
    </source>
</evidence>
<evidence type="ECO:0000259" key="6">
    <source>
        <dbReference type="PROSITE" id="PS50835"/>
    </source>
</evidence>
<dbReference type="GO" id="GO:0002250">
    <property type="term" value="P:adaptive immune response"/>
    <property type="evidence" value="ECO:0007669"/>
    <property type="project" value="UniProtKB-KW"/>
</dbReference>
<dbReference type="GeneTree" id="ENSGT00830000128446"/>
<dbReference type="InterPro" id="IPR013783">
    <property type="entry name" value="Ig-like_fold"/>
</dbReference>
<dbReference type="InterPro" id="IPR013106">
    <property type="entry name" value="Ig_V-set"/>
</dbReference>
<dbReference type="SUPFAM" id="SSF48726">
    <property type="entry name" value="Immunoglobulin"/>
    <property type="match status" value="1"/>
</dbReference>
<dbReference type="Pfam" id="PF07686">
    <property type="entry name" value="V-set"/>
    <property type="match status" value="1"/>
</dbReference>
<organism evidence="7 8">
    <name type="scientific">Erpetoichthys calabaricus</name>
    <name type="common">Rope fish</name>
    <name type="synonym">Calamoichthys calabaricus</name>
    <dbReference type="NCBI Taxonomy" id="27687"/>
    <lineage>
        <taxon>Eukaryota</taxon>
        <taxon>Metazoa</taxon>
        <taxon>Chordata</taxon>
        <taxon>Craniata</taxon>
        <taxon>Vertebrata</taxon>
        <taxon>Euteleostomi</taxon>
        <taxon>Actinopterygii</taxon>
        <taxon>Polypteriformes</taxon>
        <taxon>Polypteridae</taxon>
        <taxon>Erpetoichthys</taxon>
    </lineage>
</organism>
<dbReference type="SMART" id="SM00406">
    <property type="entry name" value="IGv"/>
    <property type="match status" value="1"/>
</dbReference>
<proteinExistence type="predicted"/>
<protein>
    <recommendedName>
        <fullName evidence="6">Ig-like domain-containing protein</fullName>
    </recommendedName>
</protein>
<reference evidence="7" key="3">
    <citation type="submission" date="2025-09" db="UniProtKB">
        <authorList>
            <consortium name="Ensembl"/>
        </authorList>
    </citation>
    <scope>IDENTIFICATION</scope>
</reference>
<dbReference type="FunFam" id="2.60.40.10:FF:002173">
    <property type="entry name" value="TRADV8 protein"/>
    <property type="match status" value="1"/>
</dbReference>
<dbReference type="PROSITE" id="PS50835">
    <property type="entry name" value="IG_LIKE"/>
    <property type="match status" value="1"/>
</dbReference>
<accession>A0A8C4S362</accession>
<dbReference type="Gene3D" id="2.60.40.10">
    <property type="entry name" value="Immunoglobulins"/>
    <property type="match status" value="1"/>
</dbReference>
<feature type="domain" description="Ig-like" evidence="6">
    <location>
        <begin position="1"/>
        <end position="112"/>
    </location>
</feature>
<keyword evidence="4" id="KW-0393">Immunoglobulin domain</keyword>
<dbReference type="PANTHER" id="PTHR19367:SF18">
    <property type="entry name" value="T CELL RECEPTOR ALPHA VARIABLE 16"/>
    <property type="match status" value="1"/>
</dbReference>
<reference evidence="7" key="1">
    <citation type="submission" date="2021-06" db="EMBL/GenBank/DDBJ databases">
        <authorList>
            <consortium name="Wellcome Sanger Institute Data Sharing"/>
        </authorList>
    </citation>
    <scope>NUCLEOTIDE SEQUENCE [LARGE SCALE GENOMIC DNA]</scope>
</reference>
<dbReference type="Proteomes" id="UP000694620">
    <property type="component" value="Chromosome 9"/>
</dbReference>
<dbReference type="GO" id="GO:0042101">
    <property type="term" value="C:T cell receptor complex"/>
    <property type="evidence" value="ECO:0007669"/>
    <property type="project" value="UniProtKB-KW"/>
</dbReference>
<evidence type="ECO:0000256" key="5">
    <source>
        <dbReference type="ARBA" id="ARBA00043266"/>
    </source>
</evidence>
<keyword evidence="8" id="KW-1185">Reference proteome</keyword>
<keyword evidence="3" id="KW-0675">Receptor</keyword>
<evidence type="ECO:0000313" key="7">
    <source>
        <dbReference type="Ensembl" id="ENSECRP00000008817.1"/>
    </source>
</evidence>
<sequence length="112" mass="12605">MVLTIKRYYKGSDQPLSSSTEGSGVTLQCSYSTTNSYVILYWYRKYPNQVMQYILQKGARSNSGYSNTAHFAQERFSSIAEQETTTLTISTLVLSDTAIYYCALRPTSLHSA</sequence>
<evidence type="ECO:0000256" key="1">
    <source>
        <dbReference type="ARBA" id="ARBA00022729"/>
    </source>
</evidence>
<keyword evidence="1" id="KW-0732">Signal</keyword>
<reference evidence="7" key="2">
    <citation type="submission" date="2025-08" db="UniProtKB">
        <authorList>
            <consortium name="Ensembl"/>
        </authorList>
    </citation>
    <scope>IDENTIFICATION</scope>
</reference>
<keyword evidence="5" id="KW-1279">T cell receptor</keyword>
<dbReference type="InterPro" id="IPR036179">
    <property type="entry name" value="Ig-like_dom_sf"/>
</dbReference>
<keyword evidence="2" id="KW-1064">Adaptive immunity</keyword>
<dbReference type="InterPro" id="IPR007110">
    <property type="entry name" value="Ig-like_dom"/>
</dbReference>
<evidence type="ECO:0000313" key="8">
    <source>
        <dbReference type="Proteomes" id="UP000694620"/>
    </source>
</evidence>